<evidence type="ECO:0000256" key="3">
    <source>
        <dbReference type="ARBA" id="ARBA00022475"/>
    </source>
</evidence>
<feature type="transmembrane region" description="Helical" evidence="7">
    <location>
        <begin position="198"/>
        <end position="220"/>
    </location>
</feature>
<sequence length="317" mass="32865">MFQLFLLTLPIFMLIAIGYFAVRAGWVSESALPSLGSYVIKLALPALLFQSMASRPVEESLNLDYIRAYALGSVVLLLAAFALSAKLRKASCWESAFQGLGATLANSAFIGLAVAGELFGSAAAVAVALTMLVDLLILIPLGLVLAELCSGQGGAGKRALELFKRTLTNPLVLAILAGLLVAGLEVRLPDALDQAVGMLGRSAAAVALFVIGGSLVSSSVKGRMADIGQMTVFKLLLHPAAVALAVWVLPGFDPAMQTIAILMAAMPMASVISLLGERYGQAALCAPALVVATGLSFITVNLVLWLLGLAGRLPMSL</sequence>
<comment type="subcellular location">
    <subcellularLocation>
        <location evidence="1">Membrane</location>
        <topology evidence="1">Multi-pass membrane protein</topology>
    </subcellularLocation>
</comment>
<feature type="transmembrane region" description="Helical" evidence="7">
    <location>
        <begin position="232"/>
        <end position="249"/>
    </location>
</feature>
<dbReference type="PANTHER" id="PTHR36838">
    <property type="entry name" value="AUXIN EFFLUX CARRIER FAMILY PROTEIN"/>
    <property type="match status" value="1"/>
</dbReference>
<dbReference type="PANTHER" id="PTHR36838:SF1">
    <property type="entry name" value="SLR1864 PROTEIN"/>
    <property type="match status" value="1"/>
</dbReference>
<name>A0A1N6U5B1_9GAMM</name>
<keyword evidence="4 7" id="KW-0812">Transmembrane</keyword>
<protein>
    <recommendedName>
        <fullName evidence="10">Permease</fullName>
    </recommendedName>
</protein>
<keyword evidence="5 7" id="KW-1133">Transmembrane helix</keyword>
<evidence type="ECO:0008006" key="10">
    <source>
        <dbReference type="Google" id="ProtNLM"/>
    </source>
</evidence>
<gene>
    <name evidence="8" type="ORF">SAMN05421647_106212</name>
</gene>
<proteinExistence type="predicted"/>
<keyword evidence="2" id="KW-0813">Transport</keyword>
<dbReference type="GO" id="GO:0016020">
    <property type="term" value="C:membrane"/>
    <property type="evidence" value="ECO:0007669"/>
    <property type="project" value="UniProtKB-SubCell"/>
</dbReference>
<dbReference type="GO" id="GO:0055085">
    <property type="term" value="P:transmembrane transport"/>
    <property type="evidence" value="ECO:0007669"/>
    <property type="project" value="InterPro"/>
</dbReference>
<accession>A0A1N6U5B1</accession>
<feature type="transmembrane region" description="Helical" evidence="7">
    <location>
        <begin position="6"/>
        <end position="26"/>
    </location>
</feature>
<feature type="transmembrane region" description="Helical" evidence="7">
    <location>
        <begin position="122"/>
        <end position="146"/>
    </location>
</feature>
<dbReference type="EMBL" id="FTMN01000006">
    <property type="protein sequence ID" value="SIQ60838.1"/>
    <property type="molecule type" value="Genomic_DNA"/>
</dbReference>
<evidence type="ECO:0000256" key="1">
    <source>
        <dbReference type="ARBA" id="ARBA00004141"/>
    </source>
</evidence>
<dbReference type="Pfam" id="PF03547">
    <property type="entry name" value="Mem_trans"/>
    <property type="match status" value="2"/>
</dbReference>
<dbReference type="AlphaFoldDB" id="A0A1N6U5B1"/>
<feature type="transmembrane region" description="Helical" evidence="7">
    <location>
        <begin position="97"/>
        <end position="116"/>
    </location>
</feature>
<keyword evidence="3" id="KW-1003">Cell membrane</keyword>
<dbReference type="STRING" id="49186.SAMN05421647_106212"/>
<dbReference type="RefSeq" id="WP_010322663.1">
    <property type="nucleotide sequence ID" value="NZ_FTMN01000006.1"/>
</dbReference>
<feature type="transmembrane region" description="Helical" evidence="7">
    <location>
        <begin position="167"/>
        <end position="186"/>
    </location>
</feature>
<evidence type="ECO:0000256" key="2">
    <source>
        <dbReference type="ARBA" id="ARBA00022448"/>
    </source>
</evidence>
<dbReference type="InterPro" id="IPR004776">
    <property type="entry name" value="Mem_transp_PIN-like"/>
</dbReference>
<keyword evidence="6 7" id="KW-0472">Membrane</keyword>
<evidence type="ECO:0000313" key="9">
    <source>
        <dbReference type="Proteomes" id="UP000186895"/>
    </source>
</evidence>
<evidence type="ECO:0000256" key="5">
    <source>
        <dbReference type="ARBA" id="ARBA00022989"/>
    </source>
</evidence>
<feature type="transmembrane region" description="Helical" evidence="7">
    <location>
        <begin position="255"/>
        <end position="275"/>
    </location>
</feature>
<feature type="transmembrane region" description="Helical" evidence="7">
    <location>
        <begin position="282"/>
        <end position="307"/>
    </location>
</feature>
<dbReference type="Proteomes" id="UP000186895">
    <property type="component" value="Unassembled WGS sequence"/>
</dbReference>
<evidence type="ECO:0000313" key="8">
    <source>
        <dbReference type="EMBL" id="SIQ60838.1"/>
    </source>
</evidence>
<evidence type="ECO:0000256" key="6">
    <source>
        <dbReference type="ARBA" id="ARBA00023136"/>
    </source>
</evidence>
<organism evidence="8 9">
    <name type="scientific">Marinobacterium stanieri</name>
    <dbReference type="NCBI Taxonomy" id="49186"/>
    <lineage>
        <taxon>Bacteria</taxon>
        <taxon>Pseudomonadati</taxon>
        <taxon>Pseudomonadota</taxon>
        <taxon>Gammaproteobacteria</taxon>
        <taxon>Oceanospirillales</taxon>
        <taxon>Oceanospirillaceae</taxon>
        <taxon>Marinobacterium</taxon>
    </lineage>
</organism>
<evidence type="ECO:0000256" key="7">
    <source>
        <dbReference type="SAM" id="Phobius"/>
    </source>
</evidence>
<reference evidence="8 9" key="1">
    <citation type="submission" date="2017-01" db="EMBL/GenBank/DDBJ databases">
        <authorList>
            <person name="Mah S.A."/>
            <person name="Swanson W.J."/>
            <person name="Moy G.W."/>
            <person name="Vacquier V.D."/>
        </authorList>
    </citation>
    <scope>NUCLEOTIDE SEQUENCE [LARGE SCALE GENOMIC DNA]</scope>
    <source>
        <strain evidence="8 9">DSM 7027</strain>
    </source>
</reference>
<dbReference type="eggNOG" id="COG0679">
    <property type="taxonomic scope" value="Bacteria"/>
</dbReference>
<evidence type="ECO:0000256" key="4">
    <source>
        <dbReference type="ARBA" id="ARBA00022692"/>
    </source>
</evidence>
<keyword evidence="9" id="KW-1185">Reference proteome</keyword>
<feature type="transmembrane region" description="Helical" evidence="7">
    <location>
        <begin position="66"/>
        <end position="85"/>
    </location>
</feature>